<dbReference type="InterPro" id="IPR001516">
    <property type="entry name" value="Proton_antipo_N"/>
</dbReference>
<dbReference type="GO" id="GO:0008137">
    <property type="term" value="F:NADH dehydrogenase (ubiquinone) activity"/>
    <property type="evidence" value="ECO:0007669"/>
    <property type="project" value="UniProtKB-EC"/>
</dbReference>
<feature type="transmembrane region" description="Helical" evidence="17">
    <location>
        <begin position="85"/>
        <end position="101"/>
    </location>
</feature>
<evidence type="ECO:0000256" key="7">
    <source>
        <dbReference type="ARBA" id="ARBA00022692"/>
    </source>
</evidence>
<organism evidence="21">
    <name type="scientific">Diadegma semiclausum</name>
    <name type="common">Diamondback moth</name>
    <dbReference type="NCBI Taxonomy" id="208481"/>
    <lineage>
        <taxon>Eukaryota</taxon>
        <taxon>Metazoa</taxon>
        <taxon>Ecdysozoa</taxon>
        <taxon>Arthropoda</taxon>
        <taxon>Hexapoda</taxon>
        <taxon>Insecta</taxon>
        <taxon>Pterygota</taxon>
        <taxon>Neoptera</taxon>
        <taxon>Endopterygota</taxon>
        <taxon>Hymenoptera</taxon>
        <taxon>Apocrita</taxon>
        <taxon>Ichneumonoidea</taxon>
        <taxon>Ichneumonidae</taxon>
        <taxon>Campopleginae</taxon>
        <taxon>Dusona group</taxon>
        <taxon>Diadegma</taxon>
    </lineage>
</organism>
<feature type="transmembrane region" description="Helical" evidence="17">
    <location>
        <begin position="333"/>
        <end position="353"/>
    </location>
</feature>
<dbReference type="RefSeq" id="YP_002907407.1">
    <property type="nucleotide sequence ID" value="NC_012708.1"/>
</dbReference>
<evidence type="ECO:0000259" key="19">
    <source>
        <dbReference type="Pfam" id="PF00662"/>
    </source>
</evidence>
<evidence type="ECO:0000256" key="2">
    <source>
        <dbReference type="ARBA" id="ARBA00004448"/>
    </source>
</evidence>
<feature type="domain" description="NADH-Ubiquinone oxidoreductase (complex I) chain 5 N-terminal" evidence="19">
    <location>
        <begin position="37"/>
        <end position="85"/>
    </location>
</feature>
<dbReference type="EC" id="7.1.1.2" evidence="3 17"/>
<dbReference type="GO" id="GO:0003954">
    <property type="term" value="F:NADH dehydrogenase activity"/>
    <property type="evidence" value="ECO:0007669"/>
    <property type="project" value="TreeGrafter"/>
</dbReference>
<feature type="domain" description="NADH dehydrogenase subunit 5 C-terminal" evidence="20">
    <location>
        <begin position="384"/>
        <end position="557"/>
    </location>
</feature>
<evidence type="ECO:0000313" key="21">
    <source>
        <dbReference type="EMBL" id="ACF35063.1"/>
    </source>
</evidence>
<keyword evidence="11 17" id="KW-1133">Transmembrane helix</keyword>
<dbReference type="GO" id="GO:0042773">
    <property type="term" value="P:ATP synthesis coupled electron transport"/>
    <property type="evidence" value="ECO:0007669"/>
    <property type="project" value="InterPro"/>
</dbReference>
<keyword evidence="14 17" id="KW-0496">Mitochondrion</keyword>
<feature type="transmembrane region" description="Helical" evidence="17">
    <location>
        <begin position="204"/>
        <end position="223"/>
    </location>
</feature>
<dbReference type="PRINTS" id="PR01434">
    <property type="entry name" value="NADHDHGNASE5"/>
</dbReference>
<dbReference type="Pfam" id="PF00361">
    <property type="entry name" value="Proton_antipo_M"/>
    <property type="match status" value="1"/>
</dbReference>
<dbReference type="PANTHER" id="PTHR42829">
    <property type="entry name" value="NADH-UBIQUINONE OXIDOREDUCTASE CHAIN 5"/>
    <property type="match status" value="1"/>
</dbReference>
<dbReference type="InterPro" id="IPR010934">
    <property type="entry name" value="NADH_DH_su5_C"/>
</dbReference>
<evidence type="ECO:0000256" key="16">
    <source>
        <dbReference type="ARBA" id="ARBA00049551"/>
    </source>
</evidence>
<keyword evidence="7 17" id="KW-0812">Transmembrane</keyword>
<sequence length="559" mass="66675">MIQLFLYLMFILIINLFNLSIYLMYKKIMIFIEFEFLKLSSIKLEYLILMDWLSMFFSLIVLMISFSVIIYSIEYMSGDYNINRFIFLVMLFVMFMIFMIISPNMVSILLGWDGLGLISYCLVIYYQNESSFNSGMVTVLTNRIGDSIILMLIGLMLINGSWNFMFYYQLNFLIMFLIMMASFTKSAQIPFSAWLPKAMAAPTPVSSLVHSSTLVTAGVYLLIRFNYLMKLNLKLMNFMMFISIMTLFMSGLCANLEFDFKKIIAFSTLSQLGVMIFCLSMGFIEISFFHLLTHAMFKCMLFMCAGIIIHNMILNQDIRYISMIFKNMPLVSMVFNCSTFSLCGIPFMSGFFSKDKILEMFMMNYFNKFMFMIMFFSMGLTISYSCRLMFYSFIMIPCLNIFCKFKSLKSLMFYSMMILFFMTIFMGFMLNWMIFSSKNLIFLSKELKLIIYMFLMGGILIGVNLLWISIKLKNLILMKNYFFFFINMWFLFIIYNMKMFEIMNFFKKKFFLIDLKWNEYLISFLIYSYLKKDFYMDLYNKNFYFILIIILYFFLMILY</sequence>
<dbReference type="PANTHER" id="PTHR42829:SF2">
    <property type="entry name" value="NADH-UBIQUINONE OXIDOREDUCTASE CHAIN 5"/>
    <property type="match status" value="1"/>
</dbReference>
<dbReference type="Pfam" id="PF00662">
    <property type="entry name" value="Proton_antipo_N"/>
    <property type="match status" value="1"/>
</dbReference>
<evidence type="ECO:0000256" key="11">
    <source>
        <dbReference type="ARBA" id="ARBA00022989"/>
    </source>
</evidence>
<evidence type="ECO:0000256" key="5">
    <source>
        <dbReference type="ARBA" id="ARBA00022448"/>
    </source>
</evidence>
<evidence type="ECO:0000256" key="3">
    <source>
        <dbReference type="ARBA" id="ARBA00012944"/>
    </source>
</evidence>
<feature type="transmembrane region" description="Helical" evidence="17">
    <location>
        <begin position="235"/>
        <end position="257"/>
    </location>
</feature>
<evidence type="ECO:0000256" key="15">
    <source>
        <dbReference type="ARBA" id="ARBA00023136"/>
    </source>
</evidence>
<feature type="transmembrane region" description="Helical" evidence="17">
    <location>
        <begin position="46"/>
        <end position="73"/>
    </location>
</feature>
<comment type="function">
    <text evidence="1">Core subunit of the mitochondrial membrane respiratory chain NADH dehydrogenase (Complex I) that is believed to belong to the minimal assembly required for catalysis. Complex I functions in the transfer of electrons from NADH to the respiratory chain. The immediate electron acceptor for the enzyme is believed to be ubiquinone.</text>
</comment>
<proteinExistence type="inferred from homology"/>
<dbReference type="Pfam" id="PF06455">
    <property type="entry name" value="NADH5_C"/>
    <property type="match status" value="1"/>
</dbReference>
<evidence type="ECO:0000256" key="8">
    <source>
        <dbReference type="ARBA" id="ARBA00022792"/>
    </source>
</evidence>
<keyword evidence="6" id="KW-0679">Respiratory chain</keyword>
<feature type="transmembrane region" description="Helical" evidence="17">
    <location>
        <begin position="263"/>
        <end position="283"/>
    </location>
</feature>
<evidence type="ECO:0000256" key="4">
    <source>
        <dbReference type="ARBA" id="ARBA00021096"/>
    </source>
</evidence>
<keyword evidence="5 17" id="KW-0813">Transport</keyword>
<comment type="catalytic activity">
    <reaction evidence="16 17">
        <text>a ubiquinone + NADH + 5 H(+)(in) = a ubiquinol + NAD(+) + 4 H(+)(out)</text>
        <dbReference type="Rhea" id="RHEA:29091"/>
        <dbReference type="Rhea" id="RHEA-COMP:9565"/>
        <dbReference type="Rhea" id="RHEA-COMP:9566"/>
        <dbReference type="ChEBI" id="CHEBI:15378"/>
        <dbReference type="ChEBI" id="CHEBI:16389"/>
        <dbReference type="ChEBI" id="CHEBI:17976"/>
        <dbReference type="ChEBI" id="CHEBI:57540"/>
        <dbReference type="ChEBI" id="CHEBI:57945"/>
        <dbReference type="EC" id="7.1.1.2"/>
    </reaction>
</comment>
<evidence type="ECO:0000256" key="1">
    <source>
        <dbReference type="ARBA" id="ARBA00003257"/>
    </source>
</evidence>
<comment type="similarity">
    <text evidence="17">Belongs to the complex I subunit 5 family.</text>
</comment>
<evidence type="ECO:0000256" key="10">
    <source>
        <dbReference type="ARBA" id="ARBA00022982"/>
    </source>
</evidence>
<feature type="transmembrane region" description="Helical" evidence="17">
    <location>
        <begin position="449"/>
        <end position="468"/>
    </location>
</feature>
<keyword evidence="15 17" id="KW-0472">Membrane</keyword>
<name>C4N025_DIASM</name>
<feature type="transmembrane region" description="Helical" evidence="17">
    <location>
        <begin position="480"/>
        <end position="498"/>
    </location>
</feature>
<feature type="transmembrane region" description="Helical" evidence="17">
    <location>
        <begin position="412"/>
        <end position="434"/>
    </location>
</feature>
<reference evidence="21" key="1">
    <citation type="journal article" date="2009" name="Genome">
        <title>The complete mitochondrial genome of Diadegma semiclausum (hymenoptera: ichneumonidae) indicates extensive independent evolutionary events.</title>
        <authorList>
            <person name="Wei S.J."/>
            <person name="Shi M."/>
            <person name="He J.H."/>
            <person name="Sharkey M."/>
            <person name="Chen X.X."/>
        </authorList>
    </citation>
    <scope>NUCLEOTIDE SEQUENCE</scope>
</reference>
<dbReference type="PRINTS" id="PR01435">
    <property type="entry name" value="NPOXDRDTASE5"/>
</dbReference>
<protein>
    <recommendedName>
        <fullName evidence="4 17">NADH-ubiquinone oxidoreductase chain 5</fullName>
        <ecNumber evidence="3 17">7.1.1.2</ecNumber>
    </recommendedName>
</protein>
<keyword evidence="10" id="KW-0249">Electron transport</keyword>
<keyword evidence="12 17" id="KW-0520">NAD</keyword>
<evidence type="ECO:0000256" key="6">
    <source>
        <dbReference type="ARBA" id="ARBA00022660"/>
    </source>
</evidence>
<dbReference type="GO" id="GO:0015990">
    <property type="term" value="P:electron transport coupled proton transport"/>
    <property type="evidence" value="ECO:0007669"/>
    <property type="project" value="TreeGrafter"/>
</dbReference>
<feature type="transmembrane region" description="Helical" evidence="17">
    <location>
        <begin position="6"/>
        <end position="25"/>
    </location>
</feature>
<keyword evidence="13 17" id="KW-0830">Ubiquinone</keyword>
<dbReference type="InterPro" id="IPR001750">
    <property type="entry name" value="ND/Mrp_TM"/>
</dbReference>
<feature type="transmembrane region" description="Helical" evidence="17">
    <location>
        <begin position="295"/>
        <end position="313"/>
    </location>
</feature>
<dbReference type="EMBL" id="EU871947">
    <property type="protein sequence ID" value="ACF35063.1"/>
    <property type="molecule type" value="Genomic_DNA"/>
</dbReference>
<keyword evidence="8" id="KW-0999">Mitochondrion inner membrane</keyword>
<feature type="transmembrane region" description="Helical" evidence="17">
    <location>
        <begin position="542"/>
        <end position="558"/>
    </location>
</feature>
<evidence type="ECO:0000259" key="18">
    <source>
        <dbReference type="Pfam" id="PF00361"/>
    </source>
</evidence>
<dbReference type="InterPro" id="IPR003945">
    <property type="entry name" value="NU5C-like"/>
</dbReference>
<feature type="transmembrane region" description="Helical" evidence="17">
    <location>
        <begin position="165"/>
        <end position="184"/>
    </location>
</feature>
<accession>C4N025</accession>
<evidence type="ECO:0000256" key="9">
    <source>
        <dbReference type="ARBA" id="ARBA00022967"/>
    </source>
</evidence>
<feature type="transmembrane region" description="Helical" evidence="17">
    <location>
        <begin position="365"/>
        <end position="382"/>
    </location>
</feature>
<keyword evidence="9" id="KW-1278">Translocase</keyword>
<gene>
    <name evidence="21" type="primary">ND5</name>
</gene>
<evidence type="ECO:0000256" key="17">
    <source>
        <dbReference type="RuleBase" id="RU003404"/>
    </source>
</evidence>
<dbReference type="CTD" id="4540"/>
<comment type="subcellular location">
    <subcellularLocation>
        <location evidence="2">Mitochondrion inner membrane</location>
        <topology evidence="2">Multi-pass membrane protein</topology>
    </subcellularLocation>
</comment>
<feature type="transmembrane region" description="Helical" evidence="17">
    <location>
        <begin position="108"/>
        <end position="127"/>
    </location>
</feature>
<dbReference type="GeneID" id="7901841"/>
<dbReference type="AlphaFoldDB" id="C4N025"/>
<evidence type="ECO:0000256" key="12">
    <source>
        <dbReference type="ARBA" id="ARBA00023027"/>
    </source>
</evidence>
<comment type="function">
    <text evidence="17">Core subunit of the mitochondrial membrane respiratory chain NADH dehydrogenase (Complex I) which catalyzes electron transfer from NADH through the respiratory chain, using ubiquinone as an electron acceptor. Essential for the catalytic activity and assembly of complex I.</text>
</comment>
<geneLocation type="mitochondrion" evidence="21"/>
<dbReference type="GO" id="GO:0005743">
    <property type="term" value="C:mitochondrial inner membrane"/>
    <property type="evidence" value="ECO:0007669"/>
    <property type="project" value="UniProtKB-SubCell"/>
</dbReference>
<evidence type="ECO:0000256" key="14">
    <source>
        <dbReference type="ARBA" id="ARBA00023128"/>
    </source>
</evidence>
<feature type="transmembrane region" description="Helical" evidence="17">
    <location>
        <begin position="139"/>
        <end position="158"/>
    </location>
</feature>
<evidence type="ECO:0000259" key="20">
    <source>
        <dbReference type="Pfam" id="PF06455"/>
    </source>
</evidence>
<feature type="domain" description="NADH:quinone oxidoreductase/Mrp antiporter transmembrane" evidence="18">
    <location>
        <begin position="102"/>
        <end position="378"/>
    </location>
</feature>
<evidence type="ECO:0000256" key="13">
    <source>
        <dbReference type="ARBA" id="ARBA00023075"/>
    </source>
</evidence>